<organism evidence="2">
    <name type="scientific">bioreactor metagenome</name>
    <dbReference type="NCBI Taxonomy" id="1076179"/>
    <lineage>
        <taxon>unclassified sequences</taxon>
        <taxon>metagenomes</taxon>
        <taxon>ecological metagenomes</taxon>
    </lineage>
</organism>
<dbReference type="PANTHER" id="PTHR30050">
    <property type="entry name" value="CHROMOSOMAL REPLICATION INITIATOR PROTEIN DNAA"/>
    <property type="match status" value="1"/>
</dbReference>
<name>A0A645FNK6_9ZZZZ</name>
<dbReference type="Pfam" id="PF01695">
    <property type="entry name" value="IstB_IS21"/>
    <property type="match status" value="1"/>
</dbReference>
<dbReference type="PANTHER" id="PTHR30050:SF4">
    <property type="entry name" value="ATP-BINDING PROTEIN RV3427C IN INSERTION SEQUENCE-RELATED"/>
    <property type="match status" value="1"/>
</dbReference>
<dbReference type="Gene3D" id="3.40.50.300">
    <property type="entry name" value="P-loop containing nucleotide triphosphate hydrolases"/>
    <property type="match status" value="1"/>
</dbReference>
<dbReference type="InterPro" id="IPR027417">
    <property type="entry name" value="P-loop_NTPase"/>
</dbReference>
<proteinExistence type="predicted"/>
<sequence length="232" mass="25851">MQPQFTCDICGDTGLHKGHTCNCVTELMHELRRQELGGVSPLSSCNFENFSLDYYSDQPNPEFGFSPRENMRSILPQCVDYAQHFSADCPSLFFAGDAGLGKTHLALSIANRVLNAGFDVLYLSSQTAFAAIDRDRYTGGGETLQAMLEAELLILDDLGTEFLTPFVSSCLYRIVDTRLCRKLPTIYTSNIRSQQTLNSRYTEKVASRLLGSCTLVHFFGEDIRLLKTAGHH</sequence>
<dbReference type="AlphaFoldDB" id="A0A645FNK6"/>
<dbReference type="CDD" id="cd00009">
    <property type="entry name" value="AAA"/>
    <property type="match status" value="1"/>
</dbReference>
<reference evidence="2" key="1">
    <citation type="submission" date="2019-08" db="EMBL/GenBank/DDBJ databases">
        <authorList>
            <person name="Kucharzyk K."/>
            <person name="Murdoch R.W."/>
            <person name="Higgins S."/>
            <person name="Loffler F."/>
        </authorList>
    </citation>
    <scope>NUCLEOTIDE SEQUENCE</scope>
</reference>
<comment type="caution">
    <text evidence="2">The sequence shown here is derived from an EMBL/GenBank/DDBJ whole genome shotgun (WGS) entry which is preliminary data.</text>
</comment>
<evidence type="ECO:0000259" key="1">
    <source>
        <dbReference type="Pfam" id="PF01695"/>
    </source>
</evidence>
<dbReference type="SUPFAM" id="SSF52540">
    <property type="entry name" value="P-loop containing nucleoside triphosphate hydrolases"/>
    <property type="match status" value="1"/>
</dbReference>
<accession>A0A645FNK6</accession>
<evidence type="ECO:0000313" key="2">
    <source>
        <dbReference type="EMBL" id="MPN14929.1"/>
    </source>
</evidence>
<dbReference type="EMBL" id="VSSQ01061626">
    <property type="protein sequence ID" value="MPN14929.1"/>
    <property type="molecule type" value="Genomic_DNA"/>
</dbReference>
<dbReference type="GO" id="GO:0005524">
    <property type="term" value="F:ATP binding"/>
    <property type="evidence" value="ECO:0007669"/>
    <property type="project" value="InterPro"/>
</dbReference>
<gene>
    <name evidence="2" type="primary">dnaC_53</name>
    <name evidence="2" type="ORF">SDC9_162258</name>
</gene>
<feature type="domain" description="IstB-like ATP-binding" evidence="1">
    <location>
        <begin position="91"/>
        <end position="225"/>
    </location>
</feature>
<dbReference type="InterPro" id="IPR002611">
    <property type="entry name" value="IstB_ATP-bd"/>
</dbReference>
<protein>
    <submittedName>
        <fullName evidence="2">DNA replication protein DnaC</fullName>
    </submittedName>
</protein>
<dbReference type="GO" id="GO:0006260">
    <property type="term" value="P:DNA replication"/>
    <property type="evidence" value="ECO:0007669"/>
    <property type="project" value="TreeGrafter"/>
</dbReference>